<evidence type="ECO:0000256" key="11">
    <source>
        <dbReference type="RuleBase" id="RU003313"/>
    </source>
</evidence>
<dbReference type="GO" id="GO:0030488">
    <property type="term" value="P:tRNA methylation"/>
    <property type="evidence" value="ECO:0007669"/>
    <property type="project" value="TreeGrafter"/>
</dbReference>
<dbReference type="GO" id="GO:0042802">
    <property type="term" value="F:identical protein binding"/>
    <property type="evidence" value="ECO:0007669"/>
    <property type="project" value="UniProtKB-ARBA"/>
</dbReference>
<comment type="subunit">
    <text evidence="10">Homodimer. Heterotetramer of two MnmE and two MnmG subunits.</text>
</comment>
<dbReference type="GO" id="GO:0002098">
    <property type="term" value="P:tRNA wobble uridine modification"/>
    <property type="evidence" value="ECO:0007669"/>
    <property type="project" value="TreeGrafter"/>
</dbReference>
<feature type="binding site" evidence="10">
    <location>
        <position position="23"/>
    </location>
    <ligand>
        <name>(6S)-5-formyl-5,6,7,8-tetrahydrofolate</name>
        <dbReference type="ChEBI" id="CHEBI:57457"/>
    </ligand>
</feature>
<dbReference type="HAMAP" id="MF_00379">
    <property type="entry name" value="GTPase_MnmE"/>
    <property type="match status" value="1"/>
</dbReference>
<dbReference type="InterPro" id="IPR005225">
    <property type="entry name" value="Small_GTP-bd"/>
</dbReference>
<evidence type="ECO:0000256" key="4">
    <source>
        <dbReference type="ARBA" id="ARBA00022723"/>
    </source>
</evidence>
<evidence type="ECO:0000256" key="8">
    <source>
        <dbReference type="ARBA" id="ARBA00022958"/>
    </source>
</evidence>
<comment type="caution">
    <text evidence="13">The sequence shown here is derived from an EMBL/GenBank/DDBJ whole genome shotgun (WGS) entry which is preliminary data.</text>
</comment>
<dbReference type="NCBIfam" id="TIGR00231">
    <property type="entry name" value="small_GTP"/>
    <property type="match status" value="1"/>
</dbReference>
<dbReference type="OrthoDB" id="9805918at2"/>
<evidence type="ECO:0000256" key="5">
    <source>
        <dbReference type="ARBA" id="ARBA00022741"/>
    </source>
</evidence>
<dbReference type="SUPFAM" id="SSF52540">
    <property type="entry name" value="P-loop containing nucleoside triphosphate hydrolases"/>
    <property type="match status" value="1"/>
</dbReference>
<feature type="binding site" evidence="10">
    <location>
        <position position="255"/>
    </location>
    <ligand>
        <name>K(+)</name>
        <dbReference type="ChEBI" id="CHEBI:29103"/>
    </ligand>
</feature>
<dbReference type="SUPFAM" id="SSF116878">
    <property type="entry name" value="TrmE connector domain"/>
    <property type="match status" value="1"/>
</dbReference>
<dbReference type="FunFam" id="3.30.1360.120:FF:000003">
    <property type="entry name" value="tRNA modification GTPase MnmE"/>
    <property type="match status" value="1"/>
</dbReference>
<evidence type="ECO:0000256" key="10">
    <source>
        <dbReference type="HAMAP-Rule" id="MF_00379"/>
    </source>
</evidence>
<evidence type="ECO:0000256" key="1">
    <source>
        <dbReference type="ARBA" id="ARBA00011043"/>
    </source>
</evidence>
<evidence type="ECO:0000256" key="2">
    <source>
        <dbReference type="ARBA" id="ARBA00022490"/>
    </source>
</evidence>
<keyword evidence="5 10" id="KW-0547">Nucleotide-binding</keyword>
<dbReference type="Gene3D" id="3.30.1360.120">
    <property type="entry name" value="Probable tRNA modification gtpase trme, domain 1"/>
    <property type="match status" value="1"/>
</dbReference>
<keyword evidence="4 10" id="KW-0479">Metal-binding</keyword>
<dbReference type="PANTHER" id="PTHR42714">
    <property type="entry name" value="TRNA MODIFICATION GTPASE GTPBP3"/>
    <property type="match status" value="1"/>
</dbReference>
<dbReference type="GO" id="GO:0003924">
    <property type="term" value="F:GTPase activity"/>
    <property type="evidence" value="ECO:0007669"/>
    <property type="project" value="UniProtKB-UniRule"/>
</dbReference>
<dbReference type="NCBIfam" id="NF003661">
    <property type="entry name" value="PRK05291.1-3"/>
    <property type="match status" value="1"/>
</dbReference>
<dbReference type="GO" id="GO:0005525">
    <property type="term" value="F:GTP binding"/>
    <property type="evidence" value="ECO:0007669"/>
    <property type="project" value="UniProtKB-UniRule"/>
</dbReference>
<dbReference type="Proteomes" id="UP000005990">
    <property type="component" value="Unassembled WGS sequence"/>
</dbReference>
<dbReference type="GO" id="GO:0046872">
    <property type="term" value="F:metal ion binding"/>
    <property type="evidence" value="ECO:0007669"/>
    <property type="project" value="UniProtKB-KW"/>
</dbReference>
<feature type="binding site" evidence="10">
    <location>
        <position position="231"/>
    </location>
    <ligand>
        <name>K(+)</name>
        <dbReference type="ChEBI" id="CHEBI:29103"/>
    </ligand>
</feature>
<evidence type="ECO:0000256" key="6">
    <source>
        <dbReference type="ARBA" id="ARBA00022801"/>
    </source>
</evidence>
<evidence type="ECO:0000259" key="12">
    <source>
        <dbReference type="PROSITE" id="PS51709"/>
    </source>
</evidence>
<dbReference type="InterPro" id="IPR004520">
    <property type="entry name" value="GTPase_MnmE"/>
</dbReference>
<comment type="function">
    <text evidence="10">Exhibits a very high intrinsic GTPase hydrolysis rate. Involved in the addition of a carboxymethylaminomethyl (cmnm) group at the wobble position (U34) of certain tRNAs, forming tRNA-cmnm(5)s(2)U34.</text>
</comment>
<dbReference type="InterPro" id="IPR027417">
    <property type="entry name" value="P-loop_NTPase"/>
</dbReference>
<proteinExistence type="inferred from homology"/>
<dbReference type="EMBL" id="AENN01000017">
    <property type="protein sequence ID" value="EFR30761.1"/>
    <property type="molecule type" value="Genomic_DNA"/>
</dbReference>
<keyword evidence="3 10" id="KW-0819">tRNA processing</keyword>
<keyword evidence="8 10" id="KW-0630">Potassium</keyword>
<feature type="binding site" evidence="10">
    <location>
        <position position="124"/>
    </location>
    <ligand>
        <name>(6S)-5-formyl-5,6,7,8-tetrahydrofolate</name>
        <dbReference type="ChEBI" id="CHEBI:57457"/>
    </ligand>
</feature>
<dbReference type="PANTHER" id="PTHR42714:SF2">
    <property type="entry name" value="TRNA MODIFICATION GTPASE GTPBP3, MITOCHONDRIAL"/>
    <property type="match status" value="1"/>
</dbReference>
<dbReference type="AlphaFoldDB" id="E4KR54"/>
<keyword evidence="9 10" id="KW-0342">GTP-binding</keyword>
<feature type="binding site" evidence="10">
    <location>
        <position position="252"/>
    </location>
    <ligand>
        <name>K(+)</name>
        <dbReference type="ChEBI" id="CHEBI:29103"/>
    </ligand>
</feature>
<evidence type="ECO:0000313" key="14">
    <source>
        <dbReference type="Proteomes" id="UP000005990"/>
    </source>
</evidence>
<comment type="subcellular location">
    <subcellularLocation>
        <location evidence="10">Cytoplasm</location>
    </subcellularLocation>
</comment>
<evidence type="ECO:0000256" key="9">
    <source>
        <dbReference type="ARBA" id="ARBA00023134"/>
    </source>
</evidence>
<dbReference type="Gene3D" id="1.20.120.430">
    <property type="entry name" value="tRNA modification GTPase MnmE domain 2"/>
    <property type="match status" value="1"/>
</dbReference>
<dbReference type="InterPro" id="IPR027266">
    <property type="entry name" value="TrmE/GcvT-like"/>
</dbReference>
<feature type="binding site" evidence="10">
    <location>
        <position position="85"/>
    </location>
    <ligand>
        <name>(6S)-5-formyl-5,6,7,8-tetrahydrofolate</name>
        <dbReference type="ChEBI" id="CHEBI:57457"/>
    </ligand>
</feature>
<feature type="binding site" evidence="10">
    <location>
        <begin position="275"/>
        <end position="278"/>
    </location>
    <ligand>
        <name>GTP</name>
        <dbReference type="ChEBI" id="CHEBI:37565"/>
    </ligand>
</feature>
<evidence type="ECO:0000256" key="3">
    <source>
        <dbReference type="ARBA" id="ARBA00022694"/>
    </source>
</evidence>
<dbReference type="CDD" id="cd04164">
    <property type="entry name" value="trmE"/>
    <property type="match status" value="1"/>
</dbReference>
<feature type="binding site" evidence="10">
    <location>
        <begin position="250"/>
        <end position="256"/>
    </location>
    <ligand>
        <name>GTP</name>
        <dbReference type="ChEBI" id="CHEBI:37565"/>
    </ligand>
</feature>
<comment type="similarity">
    <text evidence="1 10 11">Belongs to the TRAFAC class TrmE-Era-EngA-EngB-Septin-like GTPase superfamily. TrmE GTPase family.</text>
</comment>
<dbReference type="InterPro" id="IPR031168">
    <property type="entry name" value="G_TrmE"/>
</dbReference>
<dbReference type="PROSITE" id="PS51709">
    <property type="entry name" value="G_TRME"/>
    <property type="match status" value="1"/>
</dbReference>
<dbReference type="InterPro" id="IPR027368">
    <property type="entry name" value="MnmE_dom2"/>
</dbReference>
<dbReference type="GO" id="GO:0005829">
    <property type="term" value="C:cytosol"/>
    <property type="evidence" value="ECO:0007669"/>
    <property type="project" value="TreeGrafter"/>
</dbReference>
<feature type="binding site" evidence="10">
    <location>
        <position position="256"/>
    </location>
    <ligand>
        <name>Mg(2+)</name>
        <dbReference type="ChEBI" id="CHEBI:18420"/>
    </ligand>
</feature>
<dbReference type="NCBIfam" id="TIGR00450">
    <property type="entry name" value="mnmE_trmE_thdF"/>
    <property type="match status" value="1"/>
</dbReference>
<dbReference type="STRING" id="908337.HMPREF9257_0770"/>
<keyword evidence="6 10" id="KW-0378">Hydrolase</keyword>
<feature type="binding site" evidence="10">
    <location>
        <position position="250"/>
    </location>
    <ligand>
        <name>K(+)</name>
        <dbReference type="ChEBI" id="CHEBI:29103"/>
    </ligand>
</feature>
<accession>E4KR54</accession>
<protein>
    <recommendedName>
        <fullName evidence="10">tRNA modification GTPase MnmE</fullName>
        <ecNumber evidence="10">3.6.-.-</ecNumber>
    </recommendedName>
</protein>
<keyword evidence="7 10" id="KW-0460">Magnesium</keyword>
<feature type="binding site" evidence="10">
    <location>
        <position position="235"/>
    </location>
    <ligand>
        <name>Mg(2+)</name>
        <dbReference type="ChEBI" id="CHEBI:18420"/>
    </ligand>
</feature>
<comment type="caution">
    <text evidence="10">Lacks conserved residue(s) required for the propagation of feature annotation.</text>
</comment>
<dbReference type="CDD" id="cd14858">
    <property type="entry name" value="TrmE_N"/>
    <property type="match status" value="1"/>
</dbReference>
<gene>
    <name evidence="10" type="primary">mnmE</name>
    <name evidence="10 13" type="synonym">trmE</name>
    <name evidence="13" type="ORF">HMPREF9257_0770</name>
</gene>
<evidence type="ECO:0000313" key="13">
    <source>
        <dbReference type="EMBL" id="EFR30761.1"/>
    </source>
</evidence>
<feature type="domain" description="TrmE-type G" evidence="12">
    <location>
        <begin position="221"/>
        <end position="380"/>
    </location>
</feature>
<dbReference type="Pfam" id="PF10396">
    <property type="entry name" value="TrmE_N"/>
    <property type="match status" value="1"/>
</dbReference>
<dbReference type="eggNOG" id="COG0486">
    <property type="taxonomic scope" value="Bacteria"/>
</dbReference>
<dbReference type="RefSeq" id="WP_006418921.1">
    <property type="nucleotide sequence ID" value="NZ_AENN01000017.1"/>
</dbReference>
<dbReference type="FunFam" id="3.40.50.300:FF:000494">
    <property type="entry name" value="tRNA modification GTPase MnmE"/>
    <property type="match status" value="1"/>
</dbReference>
<dbReference type="Pfam" id="PF12631">
    <property type="entry name" value="MnmE_helical"/>
    <property type="match status" value="1"/>
</dbReference>
<reference evidence="13 14" key="1">
    <citation type="submission" date="2010-10" db="EMBL/GenBank/DDBJ databases">
        <authorList>
            <person name="Durkin A.S."/>
            <person name="Madupu R."/>
            <person name="Torralba M."/>
            <person name="Gillis M."/>
            <person name="Methe B."/>
            <person name="Sutton G."/>
            <person name="Nelson K.E."/>
        </authorList>
    </citation>
    <scope>NUCLEOTIDE SEQUENCE [LARGE SCALE GENOMIC DNA]</scope>
    <source>
        <strain evidence="13 14">ACS-139-V-Col8</strain>
    </source>
</reference>
<dbReference type="InterPro" id="IPR006073">
    <property type="entry name" value="GTP-bd"/>
</dbReference>
<feature type="binding site" evidence="10">
    <location>
        <begin position="231"/>
        <end position="236"/>
    </location>
    <ligand>
        <name>GTP</name>
        <dbReference type="ChEBI" id="CHEBI:37565"/>
    </ligand>
</feature>
<organism evidence="13 14">
    <name type="scientific">Eremococcus coleocola ACS-139-V-Col8</name>
    <dbReference type="NCBI Taxonomy" id="908337"/>
    <lineage>
        <taxon>Bacteria</taxon>
        <taxon>Bacillati</taxon>
        <taxon>Bacillota</taxon>
        <taxon>Bacilli</taxon>
        <taxon>Lactobacillales</taxon>
        <taxon>Aerococcaceae</taxon>
        <taxon>Eremococcus</taxon>
    </lineage>
</organism>
<comment type="cofactor">
    <cofactor evidence="10">
        <name>K(+)</name>
        <dbReference type="ChEBI" id="CHEBI:29103"/>
    </cofactor>
    <text evidence="10">Binds 1 potassium ion per subunit.</text>
</comment>
<dbReference type="InterPro" id="IPR018948">
    <property type="entry name" value="GTP-bd_TrmE_N"/>
</dbReference>
<name>E4KR54_9LACT</name>
<sequence length="459" mass="50739">MYERDTIAAISTALGEGAIGIVRMSGGDALVMANQLFKGVNLLTQPSHTIHYGHIVDPESKQIIDEVMVTLLRAPKTYTREDVVEINCHGGIMAVQAILDLCLQMGARLAEPGEFTKRAFLNGRIDLSQAEAVMDLIEAKTNKAMQASMNQLQGSLSKKIRSLRQTMLNTLAQIEVTIDYPEYDDVEEMSLQQLKTTAQAISQEVQHILKQAQSGRLFREGINTVIVGRPNVGKSSLLNRLTGWDKAIVTDIEGTTRDTIEEMVNVRGVPLKLIDTAGIRQTEEVVEKIGVERSRKALEEADLVILILNQAEDLQEVDLELLKASQGKKRIILLNKQDLPSQLDRNALAESSGTATIIETSMLEEAGLDALEDEISNLFFKGQLQSTDINYLLNSRHTQLLKQALAALDEVQSAVAMELPVDLIQIDYTRAWDLLGEITGDSVQDELLNELFSQFCLGK</sequence>
<dbReference type="Pfam" id="PF01926">
    <property type="entry name" value="MMR_HSR1"/>
    <property type="match status" value="1"/>
</dbReference>
<feature type="binding site" evidence="10">
    <location>
        <position position="459"/>
    </location>
    <ligand>
        <name>(6S)-5-formyl-5,6,7,8-tetrahydrofolate</name>
        <dbReference type="ChEBI" id="CHEBI:57457"/>
    </ligand>
</feature>
<dbReference type="InterPro" id="IPR025867">
    <property type="entry name" value="MnmE_helical"/>
</dbReference>
<dbReference type="Gene3D" id="3.40.50.300">
    <property type="entry name" value="P-loop containing nucleotide triphosphate hydrolases"/>
    <property type="match status" value="1"/>
</dbReference>
<keyword evidence="2 10" id="KW-0963">Cytoplasm</keyword>
<keyword evidence="14" id="KW-1185">Reference proteome</keyword>
<dbReference type="EC" id="3.6.-.-" evidence="10"/>
<evidence type="ECO:0000256" key="7">
    <source>
        <dbReference type="ARBA" id="ARBA00022842"/>
    </source>
</evidence>